<gene>
    <name evidence="1" type="ORF">GPM918_LOCUS35923</name>
    <name evidence="2" type="ORF">SRO942_LOCUS36649</name>
</gene>
<dbReference type="Proteomes" id="UP000663829">
    <property type="component" value="Unassembled WGS sequence"/>
</dbReference>
<comment type="caution">
    <text evidence="1">The sequence shown here is derived from an EMBL/GenBank/DDBJ whole genome shotgun (WGS) entry which is preliminary data.</text>
</comment>
<name>A0A815RUU1_9BILA</name>
<keyword evidence="3" id="KW-1185">Reference proteome</keyword>
<evidence type="ECO:0000313" key="3">
    <source>
        <dbReference type="Proteomes" id="UP000663829"/>
    </source>
</evidence>
<dbReference type="AlphaFoldDB" id="A0A815RUU1"/>
<organism evidence="1 3">
    <name type="scientific">Didymodactylos carnosus</name>
    <dbReference type="NCBI Taxonomy" id="1234261"/>
    <lineage>
        <taxon>Eukaryota</taxon>
        <taxon>Metazoa</taxon>
        <taxon>Spiralia</taxon>
        <taxon>Gnathifera</taxon>
        <taxon>Rotifera</taxon>
        <taxon>Eurotatoria</taxon>
        <taxon>Bdelloidea</taxon>
        <taxon>Philodinida</taxon>
        <taxon>Philodinidae</taxon>
        <taxon>Didymodactylos</taxon>
    </lineage>
</organism>
<proteinExistence type="predicted"/>
<evidence type="ECO:0000313" key="2">
    <source>
        <dbReference type="EMBL" id="CAF4347659.1"/>
    </source>
</evidence>
<dbReference type="Proteomes" id="UP000681722">
    <property type="component" value="Unassembled WGS sequence"/>
</dbReference>
<feature type="non-terminal residue" evidence="1">
    <location>
        <position position="1"/>
    </location>
</feature>
<dbReference type="EMBL" id="CAJNOQ010021238">
    <property type="protein sequence ID" value="CAF1483098.1"/>
    <property type="molecule type" value="Genomic_DNA"/>
</dbReference>
<protein>
    <submittedName>
        <fullName evidence="1">Uncharacterized protein</fullName>
    </submittedName>
</protein>
<accession>A0A815RUU1</accession>
<reference evidence="1" key="1">
    <citation type="submission" date="2021-02" db="EMBL/GenBank/DDBJ databases">
        <authorList>
            <person name="Nowell W R."/>
        </authorList>
    </citation>
    <scope>NUCLEOTIDE SEQUENCE</scope>
</reference>
<sequence>CLKRAESNLFTLYCLQINLKKSITTMTTLSVNSSTFLPFDVSRIRSTLDEKTLSTNALQFMNELETMQKKRVENPSVKNLANPSNIQQLMTMMKGS</sequence>
<evidence type="ECO:0000313" key="1">
    <source>
        <dbReference type="EMBL" id="CAF1483098.1"/>
    </source>
</evidence>
<dbReference type="EMBL" id="CAJOBC010086724">
    <property type="protein sequence ID" value="CAF4347659.1"/>
    <property type="molecule type" value="Genomic_DNA"/>
</dbReference>